<dbReference type="NCBIfam" id="NF012211">
    <property type="entry name" value="tand_rpt_95"/>
    <property type="match status" value="3"/>
</dbReference>
<feature type="region of interest" description="Disordered" evidence="1">
    <location>
        <begin position="35"/>
        <end position="65"/>
    </location>
</feature>
<evidence type="ECO:0000256" key="1">
    <source>
        <dbReference type="SAM" id="MobiDB-lite"/>
    </source>
</evidence>
<dbReference type="InterPro" id="IPR010221">
    <property type="entry name" value="VCBS_dom"/>
</dbReference>
<name>A0A373FJ63_COMTE</name>
<feature type="domain" description="RapA2 cadherin-like" evidence="3">
    <location>
        <begin position="1425"/>
        <end position="1506"/>
    </location>
</feature>
<dbReference type="EMBL" id="QURR01000015">
    <property type="protein sequence ID" value="RGE44164.1"/>
    <property type="molecule type" value="Genomic_DNA"/>
</dbReference>
<gene>
    <name evidence="5" type="ORF">DZC30_12975</name>
</gene>
<dbReference type="InterPro" id="IPR013783">
    <property type="entry name" value="Ig-like_fold"/>
</dbReference>
<feature type="domain" description="DUF4347" evidence="2">
    <location>
        <begin position="187"/>
        <end position="350"/>
    </location>
</feature>
<dbReference type="Gene3D" id="2.60.40.1200">
    <property type="match status" value="4"/>
</dbReference>
<feature type="domain" description="Cadherin-like" evidence="4">
    <location>
        <begin position="358"/>
        <end position="464"/>
    </location>
</feature>
<comment type="caution">
    <text evidence="5">The sequence shown here is derived from an EMBL/GenBank/DDBJ whole genome shotgun (WGS) entry which is preliminary data.</text>
</comment>
<dbReference type="Gene3D" id="2.60.40.10">
    <property type="entry name" value="Immunoglobulins"/>
    <property type="match status" value="2"/>
</dbReference>
<dbReference type="Pfam" id="PF14252">
    <property type="entry name" value="DUF4347"/>
    <property type="match status" value="2"/>
</dbReference>
<feature type="domain" description="RapA2 cadherin-like" evidence="3">
    <location>
        <begin position="1538"/>
        <end position="1619"/>
    </location>
</feature>
<sequence length="1956" mass="201167">MRNPARTFRSTSHALALEQRLLFDGAAMVAAQDVQDTAAKDSEQHAATEASHDTSRDQAALDTQTPATAQSVALIDSRLANQAELAQQLQAQGVQVHLVQAGESGLAAIGDALAAAKNVGDLRIYSHAEHGNQLLGQDAVNQGELQAFAQSDTRWSYYLNDSSNLNIFKDTALIEADITAPAGREFVFVSENLNNWEQLVGELPANVYVVILEADKDGVEQIAAALAHQSNVSAVHIVAHGSPAELQLGTARLNTQSMQSAYLDELAIIGKALTADGDILVYGCNFAQGDAGLQAAMVLGGITGADIAASTDATGAAALGGNWDLETHTGNIEAAAVLTATTAKDFAQLLAVPVDPDDTATTAEDTPLAVNAANGLLNGATDASGHTLSITNFTVAGMSGTKPIGVPVALTNGSVNVGTITINADGSYNYVPAPNYNGTVPVITYTVSDGAGNTDTSTLTITVTAVNDAPVNTMPAGWSTLEDTLVAMTGLSISDVDAGSSIVTVTLTSSSGTFAIFGDNGSYNGVAATGTGTNQITLVGTVSNINTVLATTISANTSRINFRPDLNATAPVTVTMTTNDGGATGSGGERTDTDTAIITIIPRNDAPSGADKTVVLPNGAGSVYTFSVSDFGFSDSDDTPSNNFKQIIVTAIPGAGSGTLTLNGVAVTVNQVITVANLSNLKFTAGPNGLVVGLGFKVVDDGGTANSGQDTDPTPNYVRFRIGPIPDIAKDDFASGYEDNGSVTGNVLANDAARSGGTLSVVRFTVGGNTYTAGQTATIPGVGTLVISTTGAYTFTPSANWNGDIPQVSYVVGESINAPVFGTGRNDANGAVTNVPEQHWTLISGPPGAVQPIVQNHPWFGNQAISSDGGGPNYPVGNYVYETDFYIPQGIDLSTAVMTLSAGADDLGSIRVFVNGTELVKGPLYAQPGGNGTAAMYNWSLPSGANPFQIGGNVVQIVVGNTNTRQALFVNNFTVTYKDTDTGTLDIKILPVNDAPAGTDKTVTINEDTVYTFTTGDFGFTDPLDNPANNFLTVKITTLPSASDGVLKLNGVAVTAGQVIDVSDIAKLTFTPVQDRFGTGIGAFTFQVRDDGGTLNGGQDTDQSPNTFKFNIVNVNDDFTDTSETVSTPEDTPISGNVVSPTTSVDGPVTVVSYTIAGLPGTFNPIVLTTIPGVGSIRIFPTGLYIFTPVADFNGKVPTISYTLTDGLGPNVISTLDITVTPVKDTVADNVTTNEDTAISFNVLTGTNGASADNFEDSGRQVVSITQPSHGSVTFLPDGTLTYTPTANWNGTDTFTYTVKSPISGVTETETVTVTVVPVPDNAVVTNDAQSVTEDLNVNASGQLSVNGAVTIIDPDAGESQFNTSTLAFTGTTAVGGAQLGSVAINADGTYTYTVSNAAVQYLKAGETIVETYTVQSADGTATSTITITIVGVNDAPVVTNDARSVTEDQNVVGGNLSVGGAVTITDTDAGESQFNTSTLAFTGTTAVGGAQLGSVAINADGTYTYTVSNAAVQYLKAGETIVETYTVQSADGTATSTITITIVGVNDAPVVTNDARSVTEDQNVVGGNLSVGGAVTITDTDAGESQFNTSTLAFTGTTAVGGAQLGSVAINADGSYTYTVSNAAIQYLKAGETIVETYTVQSADGTATSTITITIHGANELPVDGDEFITIPQDTTASGNVLLNASDPDGGTLSVEKFTVAGQTYAAGQTAVIAGVGSLSIQANGSYIFVPEKNYSGRVPAATYIVSDGQGGTDTSTLSIVVTPVKPPDPKPEPVDPVTPDMSVHFEYQEPEPPHLQIPNHASDAEFVHPAVVASQDEQWILTELGADKLLLSTAGVAGASKDIASADNVRYVEAAVRASQQVSKIWSLKAQGLEVNLPVQPPQPLEINPWANEASKPEPDQKQASATSQPSLDMDAYWASAWSEAPDSSVESSSSATFSMQLRELARNAPAGHI</sequence>
<dbReference type="Gene3D" id="2.60.40.3440">
    <property type="match status" value="1"/>
</dbReference>
<keyword evidence="6" id="KW-1185">Reference proteome</keyword>
<feature type="domain" description="DUF4347" evidence="2">
    <location>
        <begin position="72"/>
        <end position="168"/>
    </location>
</feature>
<organism evidence="5 6">
    <name type="scientific">Comamonas testosteroni</name>
    <name type="common">Pseudomonas testosteroni</name>
    <dbReference type="NCBI Taxonomy" id="285"/>
    <lineage>
        <taxon>Bacteria</taxon>
        <taxon>Pseudomonadati</taxon>
        <taxon>Pseudomonadota</taxon>
        <taxon>Betaproteobacteria</taxon>
        <taxon>Burkholderiales</taxon>
        <taxon>Comamonadaceae</taxon>
        <taxon>Comamonas</taxon>
    </lineage>
</organism>
<protein>
    <submittedName>
        <fullName evidence="5">Tandem-95 repeat protein</fullName>
    </submittedName>
</protein>
<feature type="domain" description="RapA2 cadherin-like" evidence="3">
    <location>
        <begin position="1651"/>
        <end position="1730"/>
    </location>
</feature>
<evidence type="ECO:0000313" key="5">
    <source>
        <dbReference type="EMBL" id="RGE44164.1"/>
    </source>
</evidence>
<dbReference type="NCBIfam" id="TIGR01965">
    <property type="entry name" value="VCBS_repeat"/>
    <property type="match status" value="3"/>
</dbReference>
<dbReference type="InterPro" id="IPR025592">
    <property type="entry name" value="DUF4347"/>
</dbReference>
<dbReference type="Pfam" id="PF17892">
    <property type="entry name" value="Cadherin_5"/>
    <property type="match status" value="1"/>
</dbReference>
<evidence type="ECO:0000259" key="3">
    <source>
        <dbReference type="Pfam" id="PF17803"/>
    </source>
</evidence>
<feature type="compositionally biased region" description="Basic and acidic residues" evidence="1">
    <location>
        <begin position="38"/>
        <end position="56"/>
    </location>
</feature>
<dbReference type="Proteomes" id="UP000261948">
    <property type="component" value="Unassembled WGS sequence"/>
</dbReference>
<dbReference type="OrthoDB" id="6091599at2"/>
<evidence type="ECO:0000313" key="6">
    <source>
        <dbReference type="Proteomes" id="UP000261948"/>
    </source>
</evidence>
<dbReference type="Pfam" id="PF17803">
    <property type="entry name" value="Cadherin_4"/>
    <property type="match status" value="4"/>
</dbReference>
<evidence type="ECO:0000259" key="4">
    <source>
        <dbReference type="Pfam" id="PF17892"/>
    </source>
</evidence>
<dbReference type="InterPro" id="IPR041690">
    <property type="entry name" value="Cadherin_5"/>
</dbReference>
<reference evidence="5 6" key="1">
    <citation type="submission" date="2018-08" db="EMBL/GenBank/DDBJ databases">
        <title>Comamonas testosteroni strain SWCO2.</title>
        <authorList>
            <person name="Jiang N."/>
            <person name="Zhang X.Z."/>
        </authorList>
    </citation>
    <scope>NUCLEOTIDE SEQUENCE [LARGE SCALE GENOMIC DNA]</scope>
    <source>
        <strain evidence="5 6">SWCO2</strain>
    </source>
</reference>
<dbReference type="Pfam" id="PF17963">
    <property type="entry name" value="Big_9"/>
    <property type="match status" value="1"/>
</dbReference>
<proteinExistence type="predicted"/>
<feature type="region of interest" description="Disordered" evidence="1">
    <location>
        <begin position="1882"/>
        <end position="1912"/>
    </location>
</feature>
<evidence type="ECO:0000259" key="2">
    <source>
        <dbReference type="Pfam" id="PF14252"/>
    </source>
</evidence>
<dbReference type="InterPro" id="IPR040853">
    <property type="entry name" value="RapA2_cadherin-like"/>
</dbReference>
<accession>A0A373FJ63</accession>
<feature type="domain" description="RapA2 cadherin-like" evidence="3">
    <location>
        <begin position="728"/>
        <end position="795"/>
    </location>
</feature>